<dbReference type="Proteomes" id="UP000528824">
    <property type="component" value="Unassembled WGS sequence"/>
</dbReference>
<reference evidence="2 3" key="1">
    <citation type="submission" date="2020-08" db="EMBL/GenBank/DDBJ databases">
        <title>Genomic Encyclopedia of Type Strains, Phase IV (KMG-V): Genome sequencing to study the core and pangenomes of soil and plant-associated prokaryotes.</title>
        <authorList>
            <person name="Whitman W."/>
        </authorList>
    </citation>
    <scope>NUCLEOTIDE SEQUENCE [LARGE SCALE GENOMIC DNA]</scope>
    <source>
        <strain evidence="2 3">SEMIA 4034</strain>
    </source>
</reference>
<accession>A0A7W8UNX4</accession>
<keyword evidence="3" id="KW-1185">Reference proteome</keyword>
<proteinExistence type="predicted"/>
<name>A0A7W8UNX4_9HYPH</name>
<feature type="region of interest" description="Disordered" evidence="1">
    <location>
        <begin position="1"/>
        <end position="38"/>
    </location>
</feature>
<evidence type="ECO:0000256" key="1">
    <source>
        <dbReference type="SAM" id="MobiDB-lite"/>
    </source>
</evidence>
<protein>
    <submittedName>
        <fullName evidence="2">Uncharacterized protein</fullName>
    </submittedName>
</protein>
<sequence length="116" mass="13169">MQKNWTPGDPTRRTNLGDGAGDLVHHYDPTPPPASSRLAAHRSIYRVRPKHFGSERAPGASDPTPDRRIIRLRSAGHEYHSKRWKPDWKDDDFSHLHSLFRCCGGQETFKSPALMA</sequence>
<dbReference type="EMBL" id="JACHBC010000006">
    <property type="protein sequence ID" value="MBB5561443.1"/>
    <property type="molecule type" value="Genomic_DNA"/>
</dbReference>
<organism evidence="2 3">
    <name type="scientific">Rhizobium lentis</name>
    <dbReference type="NCBI Taxonomy" id="1138194"/>
    <lineage>
        <taxon>Bacteria</taxon>
        <taxon>Pseudomonadati</taxon>
        <taxon>Pseudomonadota</taxon>
        <taxon>Alphaproteobacteria</taxon>
        <taxon>Hyphomicrobiales</taxon>
        <taxon>Rhizobiaceae</taxon>
        <taxon>Rhizobium/Agrobacterium group</taxon>
        <taxon>Rhizobium</taxon>
    </lineage>
</organism>
<comment type="caution">
    <text evidence="2">The sequence shown here is derived from an EMBL/GenBank/DDBJ whole genome shotgun (WGS) entry which is preliminary data.</text>
</comment>
<evidence type="ECO:0000313" key="2">
    <source>
        <dbReference type="EMBL" id="MBB5561443.1"/>
    </source>
</evidence>
<gene>
    <name evidence="2" type="ORF">GGI59_003119</name>
</gene>
<dbReference type="AlphaFoldDB" id="A0A7W8UNX4"/>
<evidence type="ECO:0000313" key="3">
    <source>
        <dbReference type="Proteomes" id="UP000528824"/>
    </source>
</evidence>